<feature type="region of interest" description="Disordered" evidence="1">
    <location>
        <begin position="155"/>
        <end position="176"/>
    </location>
</feature>
<proteinExistence type="predicted"/>
<dbReference type="KEGG" id="cgr:2890839"/>
<evidence type="ECO:0000259" key="2">
    <source>
        <dbReference type="SMART" id="SM01017"/>
    </source>
</evidence>
<dbReference type="GO" id="GO:0005829">
    <property type="term" value="C:cytosol"/>
    <property type="evidence" value="ECO:0007669"/>
    <property type="project" value="TreeGrafter"/>
</dbReference>
<dbReference type="SMART" id="SM01017">
    <property type="entry name" value="Arrestin_C"/>
    <property type="match status" value="1"/>
</dbReference>
<dbReference type="InterPro" id="IPR014752">
    <property type="entry name" value="Arrestin-like_C"/>
</dbReference>
<evidence type="ECO:0000313" key="4">
    <source>
        <dbReference type="EMBL" id="CAG61870.1"/>
    </source>
</evidence>
<dbReference type="GO" id="GO:0030674">
    <property type="term" value="F:protein-macromolecule adaptor activity"/>
    <property type="evidence" value="ECO:0007669"/>
    <property type="project" value="TreeGrafter"/>
</dbReference>
<dbReference type="VEuPathDB" id="FungiDB:CAGL0L02959g"/>
<dbReference type="eggNOG" id="KOG3780">
    <property type="taxonomic scope" value="Eukaryota"/>
</dbReference>
<dbReference type="HOGENOM" id="CLU_396889_0_0_1"/>
<dbReference type="InterPro" id="IPR050357">
    <property type="entry name" value="Arrestin_domain-protein"/>
</dbReference>
<dbReference type="STRING" id="284593.F2Z6E9"/>
<dbReference type="EMBL" id="CR380958">
    <property type="protein sequence ID" value="CAG61870.1"/>
    <property type="molecule type" value="Genomic_DNA"/>
</dbReference>
<feature type="region of interest" description="Disordered" evidence="1">
    <location>
        <begin position="479"/>
        <end position="500"/>
    </location>
</feature>
<feature type="domain" description="Arrestin C-terminal-like" evidence="2">
    <location>
        <begin position="261"/>
        <end position="434"/>
    </location>
</feature>
<feature type="compositionally biased region" description="Basic and acidic residues" evidence="1">
    <location>
        <begin position="155"/>
        <end position="166"/>
    </location>
</feature>
<dbReference type="CGD" id="CAL0135112">
    <property type="gene designation" value="CAGL0L02959g"/>
</dbReference>
<sequence>MGVAACTKGDEAGATAPLSPRDKRFDVIDKKANPVIKTNNIRAYVRFVENNVFLQGFKNGQDQLNQKPPVLLRGCLILEVLRPCKLSRIMLTFQGDLELRWPPDMKQNIDAYHEKKSLMTHHWVYFDGENSNNTPVENNEKDDILGRSGAAIYRAPDDTASSKESGDSIDPELTDSQGPFVFQKGEYVYTFEHPIPHFYPETMHMPHASVKYYMQLRVEKIVGHVIKTKKIMIGSRFINLYRIPPSDQVELGEPIVVDKVWNDKLKYNLIIPRKELVLNAFLPIHFEFLPLDKLIIHRIRIYLSETITYTATDKSITRIDSEKNYLLSELNGPVQEGTGSSGKKPGVKNLGNLLEDPNTGDITNKAFQFNIFVPSSFTSPKADSTSLKQVLHPDTTFEPIVCKHWLKVALRITVGPKHYEVVIDSPIHVLNPYCAHANTLLPKYDDLVSSSLPVDMTNGSDSHDSNIFYPKEIIHSPILGSETDDVTSNNENKEKRKKVFNSPTLKSNIYRPEFIKTEMTSPQALPMLSLEPDLGSKPPKYSVSNEDMPAYPPSYEQAQVPRVSVGEIPHLNLDDESINNSISSREEDITSNTFQPSIQFRVPDEESNCFLNGRLSRRASMPNSYNQKDAHYLFRRRKLSFDHVTEHSRPRNMEEILAAHAEDASDYEEALESPKVLPTDSSVDIASLLKDQHK</sequence>
<dbReference type="Proteomes" id="UP000002428">
    <property type="component" value="Chromosome L"/>
</dbReference>
<keyword evidence="5" id="KW-1185">Reference proteome</keyword>
<gene>
    <name evidence="3 4" type="ordered locus">CAGL0L02959g</name>
</gene>
<evidence type="ECO:0000313" key="5">
    <source>
        <dbReference type="Proteomes" id="UP000002428"/>
    </source>
</evidence>
<protein>
    <recommendedName>
        <fullName evidence="2">Arrestin C-terminal-like domain-containing protein</fullName>
    </recommendedName>
</protein>
<evidence type="ECO:0000313" key="3">
    <source>
        <dbReference type="CGD" id="CAL0135112"/>
    </source>
</evidence>
<organism evidence="4 5">
    <name type="scientific">Candida glabrata (strain ATCC 2001 / BCRC 20586 / JCM 3761 / NBRC 0622 / NRRL Y-65 / CBS 138)</name>
    <name type="common">Yeast</name>
    <name type="synonym">Nakaseomyces glabratus</name>
    <dbReference type="NCBI Taxonomy" id="284593"/>
    <lineage>
        <taxon>Eukaryota</taxon>
        <taxon>Fungi</taxon>
        <taxon>Dikarya</taxon>
        <taxon>Ascomycota</taxon>
        <taxon>Saccharomycotina</taxon>
        <taxon>Saccharomycetes</taxon>
        <taxon>Saccharomycetales</taxon>
        <taxon>Saccharomycetaceae</taxon>
        <taxon>Nakaseomyces</taxon>
    </lineage>
</organism>
<dbReference type="AlphaFoldDB" id="F2Z6E9"/>
<dbReference type="InParanoid" id="F2Z6E9"/>
<dbReference type="GO" id="GO:0070086">
    <property type="term" value="P:ubiquitin-dependent endocytosis"/>
    <property type="evidence" value="ECO:0007669"/>
    <property type="project" value="TreeGrafter"/>
</dbReference>
<dbReference type="GO" id="GO:0031625">
    <property type="term" value="F:ubiquitin protein ligase binding"/>
    <property type="evidence" value="ECO:0007669"/>
    <property type="project" value="TreeGrafter"/>
</dbReference>
<dbReference type="InterPro" id="IPR011022">
    <property type="entry name" value="Arrestin_C-like"/>
</dbReference>
<dbReference type="Gene3D" id="2.60.40.640">
    <property type="match status" value="1"/>
</dbReference>
<dbReference type="Pfam" id="PF02752">
    <property type="entry name" value="Arrestin_C"/>
    <property type="match status" value="1"/>
</dbReference>
<evidence type="ECO:0000256" key="1">
    <source>
        <dbReference type="SAM" id="MobiDB-lite"/>
    </source>
</evidence>
<dbReference type="PANTHER" id="PTHR11188:SF168">
    <property type="entry name" value="PROTEIN ECM21-RELATED"/>
    <property type="match status" value="1"/>
</dbReference>
<name>F2Z6E9_CANGA</name>
<dbReference type="PANTHER" id="PTHR11188">
    <property type="entry name" value="ARRESTIN DOMAIN CONTAINING PROTEIN"/>
    <property type="match status" value="1"/>
</dbReference>
<reference evidence="4 5" key="1">
    <citation type="journal article" date="2004" name="Nature">
        <title>Genome evolution in yeasts.</title>
        <authorList>
            <consortium name="Genolevures"/>
            <person name="Dujon B."/>
            <person name="Sherman D."/>
            <person name="Fischer G."/>
            <person name="Durrens P."/>
            <person name="Casaregola S."/>
            <person name="Lafontaine I."/>
            <person name="de Montigny J."/>
            <person name="Marck C."/>
            <person name="Neuveglise C."/>
            <person name="Talla E."/>
            <person name="Goffard N."/>
            <person name="Frangeul L."/>
            <person name="Aigle M."/>
            <person name="Anthouard V."/>
            <person name="Babour A."/>
            <person name="Barbe V."/>
            <person name="Barnay S."/>
            <person name="Blanchin S."/>
            <person name="Beckerich J.M."/>
            <person name="Beyne E."/>
            <person name="Bleykasten C."/>
            <person name="Boisrame A."/>
            <person name="Boyer J."/>
            <person name="Cattolico L."/>
            <person name="Confanioleri F."/>
            <person name="de Daruvar A."/>
            <person name="Despons L."/>
            <person name="Fabre E."/>
            <person name="Fairhead C."/>
            <person name="Ferry-Dumazet H."/>
            <person name="Groppi A."/>
            <person name="Hantraye F."/>
            <person name="Hennequin C."/>
            <person name="Jauniaux N."/>
            <person name="Joyet P."/>
            <person name="Kachouri R."/>
            <person name="Kerrest A."/>
            <person name="Koszul R."/>
            <person name="Lemaire M."/>
            <person name="Lesur I."/>
            <person name="Ma L."/>
            <person name="Muller H."/>
            <person name="Nicaud J.M."/>
            <person name="Nikolski M."/>
            <person name="Oztas S."/>
            <person name="Ozier-Kalogeropoulos O."/>
            <person name="Pellenz S."/>
            <person name="Potier S."/>
            <person name="Richard G.F."/>
            <person name="Straub M.L."/>
            <person name="Suleau A."/>
            <person name="Swennene D."/>
            <person name="Tekaia F."/>
            <person name="Wesolowski-Louvel M."/>
            <person name="Westhof E."/>
            <person name="Wirth B."/>
            <person name="Zeniou-Meyer M."/>
            <person name="Zivanovic I."/>
            <person name="Bolotin-Fukuhara M."/>
            <person name="Thierry A."/>
            <person name="Bouchier C."/>
            <person name="Caudron B."/>
            <person name="Scarpelli C."/>
            <person name="Gaillardin C."/>
            <person name="Weissenbach J."/>
            <person name="Wincker P."/>
            <person name="Souciet J.L."/>
        </authorList>
    </citation>
    <scope>NUCLEOTIDE SEQUENCE [LARGE SCALE GENOMIC DNA]</scope>
    <source>
        <strain evidence="5">ATCC 2001 / BCRC 20586 / JCM 3761 / NBRC 0622 / NRRL Y-65 / CBS 138</strain>
    </source>
</reference>
<accession>F2Z6E9</accession>